<reference evidence="2" key="1">
    <citation type="journal article" date="2020" name="New Phytol.">
        <title>Comparative genomics reveals dynamic genome evolution in host specialist ectomycorrhizal fungi.</title>
        <authorList>
            <person name="Lofgren L.A."/>
            <person name="Nguyen N.H."/>
            <person name="Vilgalys R."/>
            <person name="Ruytinx J."/>
            <person name="Liao H.L."/>
            <person name="Branco S."/>
            <person name="Kuo A."/>
            <person name="LaButti K."/>
            <person name="Lipzen A."/>
            <person name="Andreopoulos W."/>
            <person name="Pangilinan J."/>
            <person name="Riley R."/>
            <person name="Hundley H."/>
            <person name="Na H."/>
            <person name="Barry K."/>
            <person name="Grigoriev I.V."/>
            <person name="Stajich J.E."/>
            <person name="Kennedy P.G."/>
        </authorList>
    </citation>
    <scope>NUCLEOTIDE SEQUENCE</scope>
    <source>
        <strain evidence="2">DOB743</strain>
    </source>
</reference>
<gene>
    <name evidence="2" type="ORF">EV702DRAFT_1256828</name>
</gene>
<evidence type="ECO:0000313" key="3">
    <source>
        <dbReference type="Proteomes" id="UP000714275"/>
    </source>
</evidence>
<accession>A0A9P6ZJI2</accession>
<keyword evidence="3" id="KW-1185">Reference proteome</keyword>
<dbReference type="Proteomes" id="UP000714275">
    <property type="component" value="Unassembled WGS sequence"/>
</dbReference>
<dbReference type="OrthoDB" id="2678515at2759"/>
<organism evidence="2 3">
    <name type="scientific">Suillus placidus</name>
    <dbReference type="NCBI Taxonomy" id="48579"/>
    <lineage>
        <taxon>Eukaryota</taxon>
        <taxon>Fungi</taxon>
        <taxon>Dikarya</taxon>
        <taxon>Basidiomycota</taxon>
        <taxon>Agaricomycotina</taxon>
        <taxon>Agaricomycetes</taxon>
        <taxon>Agaricomycetidae</taxon>
        <taxon>Boletales</taxon>
        <taxon>Suillineae</taxon>
        <taxon>Suillaceae</taxon>
        <taxon>Suillus</taxon>
    </lineage>
</organism>
<protein>
    <submittedName>
        <fullName evidence="2">Uncharacterized protein</fullName>
    </submittedName>
</protein>
<dbReference type="AlphaFoldDB" id="A0A9P6ZJI2"/>
<evidence type="ECO:0000256" key="1">
    <source>
        <dbReference type="SAM" id="MobiDB-lite"/>
    </source>
</evidence>
<name>A0A9P6ZJI2_9AGAM</name>
<proteinExistence type="predicted"/>
<feature type="region of interest" description="Disordered" evidence="1">
    <location>
        <begin position="598"/>
        <end position="625"/>
    </location>
</feature>
<evidence type="ECO:0000313" key="2">
    <source>
        <dbReference type="EMBL" id="KAG1766529.1"/>
    </source>
</evidence>
<sequence>MAPTSTLMLSAVHSTTVLSGPFVTPSTISPTGMTVLTYDLWKGGLVCFAVAIVSVVGYFYRRRRKGTTSEPKLPGPALPVILPHDGSVLCSPSDTPYDTYLACDRSVLQLGNNQLVDHVASTCNFDVIPMVQTGTAVTSQITEDQLRVGQYGEVDVTEADYGCGVQPLVPTIAITVADEDFVSPLSFQRALGLFDKKEDGSQYEKSDDDISIYSSESAEATLHDFLLSETAVPHIGVPEITCEYHMTVVACEWPARSYNFDISVVGTTLRGGAFLTLPGSLPSPSTLPAGPRSPDDRRHGLVEMSDLASALAIKLDPPPSDNVLQAFDMSPVAPIVRRHGQVDFSKYADVLNAESGIPLRCHRSLAETHLFGEEQDYQDINSRLMNDLLQSIDEEVEFYNSFSCDECDGTSDDTCPARKHTSQTWDYLDFVEYETRSFPVQEDVDLHLELNDCNEQPSPTPDYPGSLADEKDIFRGFFEGCVLSPISKEGEYGADDELTLDLWQLSVDESETSLNHVSSGTSESAILDLIRLLDEQTDDPQQPVHDSIPEANSDGFDLLRFVNEDLRLSADVKYSIVDFDRDDDCDDENYPGFLVTASDSKSSLSETEDESVDDYGSTPSLASVSDIDSDDEEVIIAPMTGRTNPFLPGSNHRRSPAGCFFVTPITPTQSGYLIDAHSCIDVTNGEPRTQSFIEGCVPFTDEHWSGIPTNVNLASEEFLQLDLRFNGNVITP</sequence>
<comment type="caution">
    <text evidence="2">The sequence shown here is derived from an EMBL/GenBank/DDBJ whole genome shotgun (WGS) entry which is preliminary data.</text>
</comment>
<dbReference type="EMBL" id="JABBWD010000095">
    <property type="protein sequence ID" value="KAG1766529.1"/>
    <property type="molecule type" value="Genomic_DNA"/>
</dbReference>